<evidence type="ECO:0000313" key="2">
    <source>
        <dbReference type="EMBL" id="KAJ1181185.1"/>
    </source>
</evidence>
<evidence type="ECO:0000256" key="1">
    <source>
        <dbReference type="SAM" id="MobiDB-lite"/>
    </source>
</evidence>
<accession>A0AAV7TY99</accession>
<feature type="compositionally biased region" description="Polar residues" evidence="1">
    <location>
        <begin position="110"/>
        <end position="120"/>
    </location>
</feature>
<sequence length="134" mass="14371">MEEMVAAVIPEEIVTGIQGQDSADYQETTHMQEEDGSPADMPVPDYPDDMDDEPINISQETIQKVLETPQIPPSVTRRSTEQAAEDPPTTPIVRPASSNTAEDSDDTDTSFEITSWSTAGQGVAGGDANYGSQP</sequence>
<gene>
    <name evidence="2" type="ORF">NDU88_006395</name>
</gene>
<protein>
    <submittedName>
        <fullName evidence="2">Uncharacterized protein</fullName>
    </submittedName>
</protein>
<feature type="compositionally biased region" description="Polar residues" evidence="1">
    <location>
        <begin position="17"/>
        <end position="29"/>
    </location>
</feature>
<name>A0AAV7TY99_PLEWA</name>
<comment type="caution">
    <text evidence="2">The sequence shown here is derived from an EMBL/GenBank/DDBJ whole genome shotgun (WGS) entry which is preliminary data.</text>
</comment>
<keyword evidence="3" id="KW-1185">Reference proteome</keyword>
<feature type="region of interest" description="Disordered" evidence="1">
    <location>
        <begin position="15"/>
        <end position="134"/>
    </location>
</feature>
<dbReference type="AlphaFoldDB" id="A0AAV7TY99"/>
<reference evidence="2" key="1">
    <citation type="journal article" date="2022" name="bioRxiv">
        <title>Sequencing and chromosome-scale assembly of the giantPleurodeles waltlgenome.</title>
        <authorList>
            <person name="Brown T."/>
            <person name="Elewa A."/>
            <person name="Iarovenko S."/>
            <person name="Subramanian E."/>
            <person name="Araus A.J."/>
            <person name="Petzold A."/>
            <person name="Susuki M."/>
            <person name="Suzuki K.-i.T."/>
            <person name="Hayashi T."/>
            <person name="Toyoda A."/>
            <person name="Oliveira C."/>
            <person name="Osipova E."/>
            <person name="Leigh N.D."/>
            <person name="Simon A."/>
            <person name="Yun M.H."/>
        </authorList>
    </citation>
    <scope>NUCLEOTIDE SEQUENCE</scope>
    <source>
        <strain evidence="2">20211129_DDA</strain>
        <tissue evidence="2">Liver</tissue>
    </source>
</reference>
<dbReference type="EMBL" id="JANPWB010000006">
    <property type="protein sequence ID" value="KAJ1181185.1"/>
    <property type="molecule type" value="Genomic_DNA"/>
</dbReference>
<evidence type="ECO:0000313" key="3">
    <source>
        <dbReference type="Proteomes" id="UP001066276"/>
    </source>
</evidence>
<dbReference type="Proteomes" id="UP001066276">
    <property type="component" value="Chromosome 3_2"/>
</dbReference>
<organism evidence="2 3">
    <name type="scientific">Pleurodeles waltl</name>
    <name type="common">Iberian ribbed newt</name>
    <dbReference type="NCBI Taxonomy" id="8319"/>
    <lineage>
        <taxon>Eukaryota</taxon>
        <taxon>Metazoa</taxon>
        <taxon>Chordata</taxon>
        <taxon>Craniata</taxon>
        <taxon>Vertebrata</taxon>
        <taxon>Euteleostomi</taxon>
        <taxon>Amphibia</taxon>
        <taxon>Batrachia</taxon>
        <taxon>Caudata</taxon>
        <taxon>Salamandroidea</taxon>
        <taxon>Salamandridae</taxon>
        <taxon>Pleurodelinae</taxon>
        <taxon>Pleurodeles</taxon>
    </lineage>
</organism>
<proteinExistence type="predicted"/>